<dbReference type="PANTHER" id="PTHR37984">
    <property type="entry name" value="PROTEIN CBG26694"/>
    <property type="match status" value="1"/>
</dbReference>
<organism evidence="2 3">
    <name type="scientific">Hevea brasiliensis</name>
    <name type="common">Para rubber tree</name>
    <name type="synonym">Siphonia brasiliensis</name>
    <dbReference type="NCBI Taxonomy" id="3981"/>
    <lineage>
        <taxon>Eukaryota</taxon>
        <taxon>Viridiplantae</taxon>
        <taxon>Streptophyta</taxon>
        <taxon>Embryophyta</taxon>
        <taxon>Tracheophyta</taxon>
        <taxon>Spermatophyta</taxon>
        <taxon>Magnoliopsida</taxon>
        <taxon>eudicotyledons</taxon>
        <taxon>Gunneridae</taxon>
        <taxon>Pentapetalae</taxon>
        <taxon>rosids</taxon>
        <taxon>fabids</taxon>
        <taxon>Malpighiales</taxon>
        <taxon>Euphorbiaceae</taxon>
        <taxon>Crotonoideae</taxon>
        <taxon>Micrandreae</taxon>
        <taxon>Hevea</taxon>
    </lineage>
</organism>
<accession>A0A6A6MUG2</accession>
<feature type="domain" description="Chromo" evidence="1">
    <location>
        <begin position="294"/>
        <end position="353"/>
    </location>
</feature>
<comment type="caution">
    <text evidence="2">The sequence shown here is derived from an EMBL/GenBank/DDBJ whole genome shotgun (WGS) entry which is preliminary data.</text>
</comment>
<protein>
    <recommendedName>
        <fullName evidence="1">Chromo domain-containing protein</fullName>
    </recommendedName>
</protein>
<dbReference type="AlphaFoldDB" id="A0A6A6MUG2"/>
<evidence type="ECO:0000313" key="2">
    <source>
        <dbReference type="EMBL" id="KAF2316058.1"/>
    </source>
</evidence>
<name>A0A6A6MUG2_HEVBR</name>
<gene>
    <name evidence="2" type="ORF">GH714_040853</name>
</gene>
<dbReference type="Gene3D" id="2.40.50.40">
    <property type="match status" value="1"/>
</dbReference>
<dbReference type="Gene3D" id="1.10.340.70">
    <property type="match status" value="1"/>
</dbReference>
<sequence length="353" mass="39496">MDEIKALLAGLSLQNMELVSGKGSDGSASNQNVSSHKIRQSWGNSTKLEFPRFSGEALEGWLLRVDYFFEVANVTADDRVKMAALHLEGKAFNGIKGSLSAFEDPLADLRNLKQVSSLQDYLDAFDEIYPKAGIWEDQALSFFLSGLVDELQMPWHNQQLRRKEKLVVGHNPELKQQLLVVFHDSATGGHSGVTATLKKISSLVYWPGLHQDVRQYVRNCFVCQRYKPELTATPGLLQPLPVPTTLFSDVTMDLLNAFLYLVIHNVFHVSQLKHASAPVTASPTLPPMSHIQDAYPQAILDRRMVKRHNAAATQLLIHWRGLSPADASWEYADELQARFPTFLEDKESDGRGS</sequence>
<dbReference type="InterPro" id="IPR050951">
    <property type="entry name" value="Retrovirus_Pol_polyprotein"/>
</dbReference>
<dbReference type="Pfam" id="PF17921">
    <property type="entry name" value="Integrase_H2C2"/>
    <property type="match status" value="1"/>
</dbReference>
<dbReference type="InterPro" id="IPR023780">
    <property type="entry name" value="Chromo_domain"/>
</dbReference>
<keyword evidence="3" id="KW-1185">Reference proteome</keyword>
<dbReference type="SMART" id="SM00298">
    <property type="entry name" value="CHROMO"/>
    <property type="match status" value="1"/>
</dbReference>
<dbReference type="PROSITE" id="PS50013">
    <property type="entry name" value="CHROMO_2"/>
    <property type="match status" value="1"/>
</dbReference>
<dbReference type="InterPro" id="IPR000953">
    <property type="entry name" value="Chromo/chromo_shadow_dom"/>
</dbReference>
<dbReference type="InterPro" id="IPR041588">
    <property type="entry name" value="Integrase_H2C2"/>
</dbReference>
<evidence type="ECO:0000259" key="1">
    <source>
        <dbReference type="PROSITE" id="PS50013"/>
    </source>
</evidence>
<evidence type="ECO:0000313" key="3">
    <source>
        <dbReference type="Proteomes" id="UP000467840"/>
    </source>
</evidence>
<reference evidence="2 3" key="1">
    <citation type="journal article" date="2020" name="Mol. Plant">
        <title>The Chromosome-Based Rubber Tree Genome Provides New Insights into Spurge Genome Evolution and Rubber Biosynthesis.</title>
        <authorList>
            <person name="Liu J."/>
            <person name="Shi C."/>
            <person name="Shi C.C."/>
            <person name="Li W."/>
            <person name="Zhang Q.J."/>
            <person name="Zhang Y."/>
            <person name="Li K."/>
            <person name="Lu H.F."/>
            <person name="Shi C."/>
            <person name="Zhu S.T."/>
            <person name="Xiao Z.Y."/>
            <person name="Nan H."/>
            <person name="Yue Y."/>
            <person name="Zhu X.G."/>
            <person name="Wu Y."/>
            <person name="Hong X.N."/>
            <person name="Fan G.Y."/>
            <person name="Tong Y."/>
            <person name="Zhang D."/>
            <person name="Mao C.L."/>
            <person name="Liu Y.L."/>
            <person name="Hao S.J."/>
            <person name="Liu W.Q."/>
            <person name="Lv M.Q."/>
            <person name="Zhang H.B."/>
            <person name="Liu Y."/>
            <person name="Hu-Tang G.R."/>
            <person name="Wang J.P."/>
            <person name="Wang J.H."/>
            <person name="Sun Y.H."/>
            <person name="Ni S.B."/>
            <person name="Chen W.B."/>
            <person name="Zhang X.C."/>
            <person name="Jiao Y.N."/>
            <person name="Eichler E.E."/>
            <person name="Li G.H."/>
            <person name="Liu X."/>
            <person name="Gao L.Z."/>
        </authorList>
    </citation>
    <scope>NUCLEOTIDE SEQUENCE [LARGE SCALE GENOMIC DNA]</scope>
    <source>
        <strain evidence="3">cv. GT1</strain>
        <tissue evidence="2">Leaf</tissue>
    </source>
</reference>
<dbReference type="EMBL" id="JAAGAX010000005">
    <property type="protein sequence ID" value="KAF2316058.1"/>
    <property type="molecule type" value="Genomic_DNA"/>
</dbReference>
<dbReference type="PANTHER" id="PTHR37984:SF5">
    <property type="entry name" value="PROTEIN NYNRIN-LIKE"/>
    <property type="match status" value="1"/>
</dbReference>
<dbReference type="Pfam" id="PF00385">
    <property type="entry name" value="Chromo"/>
    <property type="match status" value="1"/>
</dbReference>
<dbReference type="InterPro" id="IPR016197">
    <property type="entry name" value="Chromo-like_dom_sf"/>
</dbReference>
<dbReference type="SUPFAM" id="SSF54160">
    <property type="entry name" value="Chromo domain-like"/>
    <property type="match status" value="1"/>
</dbReference>
<proteinExistence type="predicted"/>
<dbReference type="FunFam" id="1.10.340.70:FF:000001">
    <property type="entry name" value="Retrovirus-related Pol polyprotein from transposon gypsy-like Protein"/>
    <property type="match status" value="1"/>
</dbReference>
<dbReference type="Proteomes" id="UP000467840">
    <property type="component" value="Chromosome 15"/>
</dbReference>